<keyword evidence="1" id="KW-0732">Signal</keyword>
<dbReference type="InterPro" id="IPR046534">
    <property type="entry name" value="DUF6599"/>
</dbReference>
<dbReference type="RefSeq" id="WP_380000966.1">
    <property type="nucleotide sequence ID" value="NZ_JBHSGN010000146.1"/>
</dbReference>
<accession>A0ABV9L3P0</accession>
<sequence length="288" mass="32161">MKPFKCTVIFFFCVIYSLSVSAQTPAELKSWLPAISGWTVSDKVEVFSPENLFDRINGAAPLYLENNFREMTQMEYTRGDDYISIQAYRHASPEDAFGMYASERSSELKFFPVGGEAQGDDSGIFFFAGNVYVKMWSSAEENVSETMRAIATRLAGSIDANADYPPVVKAFPGEDMLPHSETYVTANYIGHNFLNMVYTAKYEKDNMTFQAFIVDAKSADGAKAVLEKYFTFTKQPLDFTEGNLMIKDRYNGDIPAIWKGQYIIGIFSENGNKIAGAGDILEKIAVSL</sequence>
<name>A0ABV9L3P0_9BACT</name>
<feature type="signal peptide" evidence="1">
    <location>
        <begin position="1"/>
        <end position="22"/>
    </location>
</feature>
<comment type="caution">
    <text evidence="2">The sequence shown here is derived from an EMBL/GenBank/DDBJ whole genome shotgun (WGS) entry which is preliminary data.</text>
</comment>
<proteinExistence type="predicted"/>
<protein>
    <submittedName>
        <fullName evidence="2">DUF6599 family protein</fullName>
    </submittedName>
</protein>
<reference evidence="3" key="1">
    <citation type="journal article" date="2019" name="Int. J. Syst. Evol. Microbiol.">
        <title>The Global Catalogue of Microorganisms (GCM) 10K type strain sequencing project: providing services to taxonomists for standard genome sequencing and annotation.</title>
        <authorList>
            <consortium name="The Broad Institute Genomics Platform"/>
            <consortium name="The Broad Institute Genome Sequencing Center for Infectious Disease"/>
            <person name="Wu L."/>
            <person name="Ma J."/>
        </authorList>
    </citation>
    <scope>NUCLEOTIDE SEQUENCE [LARGE SCALE GENOMIC DNA]</scope>
    <source>
        <strain evidence="3">CCUG 66188</strain>
    </source>
</reference>
<evidence type="ECO:0000313" key="3">
    <source>
        <dbReference type="Proteomes" id="UP001596023"/>
    </source>
</evidence>
<feature type="chain" id="PRO_5046713507" evidence="1">
    <location>
        <begin position="23"/>
        <end position="288"/>
    </location>
</feature>
<keyword evidence="3" id="KW-1185">Reference proteome</keyword>
<evidence type="ECO:0000256" key="1">
    <source>
        <dbReference type="SAM" id="SignalP"/>
    </source>
</evidence>
<dbReference type="Pfam" id="PF20244">
    <property type="entry name" value="DUF6599"/>
    <property type="match status" value="1"/>
</dbReference>
<dbReference type="EMBL" id="JBHSGN010000146">
    <property type="protein sequence ID" value="MFC4676581.1"/>
    <property type="molecule type" value="Genomic_DNA"/>
</dbReference>
<organism evidence="2 3">
    <name type="scientific">Dysgonomonas termitidis</name>
    <dbReference type="NCBI Taxonomy" id="1516126"/>
    <lineage>
        <taxon>Bacteria</taxon>
        <taxon>Pseudomonadati</taxon>
        <taxon>Bacteroidota</taxon>
        <taxon>Bacteroidia</taxon>
        <taxon>Bacteroidales</taxon>
        <taxon>Dysgonomonadaceae</taxon>
        <taxon>Dysgonomonas</taxon>
    </lineage>
</organism>
<dbReference type="Proteomes" id="UP001596023">
    <property type="component" value="Unassembled WGS sequence"/>
</dbReference>
<gene>
    <name evidence="2" type="ORF">ACFO6W_23140</name>
</gene>
<evidence type="ECO:0000313" key="2">
    <source>
        <dbReference type="EMBL" id="MFC4676581.1"/>
    </source>
</evidence>